<gene>
    <name evidence="1" type="ORF">FBZ95_107487</name>
</gene>
<dbReference type="SUPFAM" id="SSF56529">
    <property type="entry name" value="FAH"/>
    <property type="match status" value="1"/>
</dbReference>
<dbReference type="PANTHER" id="PTHR30143:SF0">
    <property type="entry name" value="2-KETO-4-PENTENOATE HYDRATASE"/>
    <property type="match status" value="1"/>
</dbReference>
<evidence type="ECO:0008006" key="3">
    <source>
        <dbReference type="Google" id="ProtNLM"/>
    </source>
</evidence>
<comment type="caution">
    <text evidence="1">The sequence shown here is derived from an EMBL/GenBank/DDBJ whole genome shotgun (WGS) entry which is preliminary data.</text>
</comment>
<dbReference type="GO" id="GO:0005737">
    <property type="term" value="C:cytoplasm"/>
    <property type="evidence" value="ECO:0007669"/>
    <property type="project" value="TreeGrafter"/>
</dbReference>
<sequence length="181" mass="19421">MFFADGGLVPTERFIATRVEAELAFVMSKRLAGPDCTMFDVLNATDFVVPALEILDTRIERVDPHTKATRKIYDTIADNAANAGIVLGGRPIRPLDADLRWIGALCFKNGQLEETGLAAGVLNHPATAVAWLANKIAPLGLALEPGQVVLAGSFIRPIETRKGDTIQADYGAYGSVSCYFA</sequence>
<keyword evidence="2" id="KW-1185">Reference proteome</keyword>
<proteinExistence type="predicted"/>
<dbReference type="PANTHER" id="PTHR30143">
    <property type="entry name" value="ACID HYDRATASE"/>
    <property type="match status" value="1"/>
</dbReference>
<evidence type="ECO:0000313" key="2">
    <source>
        <dbReference type="Proteomes" id="UP000315914"/>
    </source>
</evidence>
<accession>A0A560IDW3</accession>
<evidence type="ECO:0000313" key="1">
    <source>
        <dbReference type="EMBL" id="TWB71504.1"/>
    </source>
</evidence>
<dbReference type="EMBL" id="VITW01000007">
    <property type="protein sequence ID" value="TWB71504.1"/>
    <property type="molecule type" value="Genomic_DNA"/>
</dbReference>
<protein>
    <recommendedName>
        <fullName evidence="3">2-oxo-hepta-3-ene-1,7-dioic acid hydratase</fullName>
    </recommendedName>
</protein>
<dbReference type="InterPro" id="IPR036663">
    <property type="entry name" value="Fumarylacetoacetase_C_sf"/>
</dbReference>
<dbReference type="InterPro" id="IPR050772">
    <property type="entry name" value="Hydratase-Decarb/MhpD_sf"/>
</dbReference>
<dbReference type="AlphaFoldDB" id="A0A560IDW3"/>
<dbReference type="GO" id="GO:0008684">
    <property type="term" value="F:2-oxopent-4-enoate hydratase activity"/>
    <property type="evidence" value="ECO:0007669"/>
    <property type="project" value="TreeGrafter"/>
</dbReference>
<dbReference type="Gene3D" id="3.90.850.10">
    <property type="entry name" value="Fumarylacetoacetase-like, C-terminal domain"/>
    <property type="match status" value="1"/>
</dbReference>
<organism evidence="1 2">
    <name type="scientific">Bradyrhizobium sacchari</name>
    <dbReference type="NCBI Taxonomy" id="1399419"/>
    <lineage>
        <taxon>Bacteria</taxon>
        <taxon>Pseudomonadati</taxon>
        <taxon>Pseudomonadota</taxon>
        <taxon>Alphaproteobacteria</taxon>
        <taxon>Hyphomicrobiales</taxon>
        <taxon>Nitrobacteraceae</taxon>
        <taxon>Bradyrhizobium</taxon>
    </lineage>
</organism>
<reference evidence="1 2" key="1">
    <citation type="submission" date="2019-06" db="EMBL/GenBank/DDBJ databases">
        <title>Genomic Encyclopedia of Type Strains, Phase IV (KMG-V): Genome sequencing to study the core and pangenomes of soil and plant-associated prokaryotes.</title>
        <authorList>
            <person name="Whitman W."/>
        </authorList>
    </citation>
    <scope>NUCLEOTIDE SEQUENCE [LARGE SCALE GENOMIC DNA]</scope>
    <source>
        <strain evidence="1 2">BR 10556</strain>
    </source>
</reference>
<dbReference type="Proteomes" id="UP000315914">
    <property type="component" value="Unassembled WGS sequence"/>
</dbReference>
<name>A0A560IDW3_9BRAD</name>